<accession>A0A9P8RL38</accession>
<evidence type="ECO:0000313" key="5">
    <source>
        <dbReference type="Proteomes" id="UP000758603"/>
    </source>
</evidence>
<dbReference type="RefSeq" id="XP_045951799.1">
    <property type="nucleotide sequence ID" value="XM_046100947.1"/>
</dbReference>
<dbReference type="EMBL" id="JAGPXC010000011">
    <property type="protein sequence ID" value="KAH6645285.1"/>
    <property type="molecule type" value="Genomic_DNA"/>
</dbReference>
<feature type="domain" description="Apple" evidence="3">
    <location>
        <begin position="955"/>
        <end position="1028"/>
    </location>
</feature>
<feature type="compositionally biased region" description="Low complexity" evidence="1">
    <location>
        <begin position="66"/>
        <end position="83"/>
    </location>
</feature>
<dbReference type="SMART" id="SM00473">
    <property type="entry name" value="PAN_AP"/>
    <property type="match status" value="4"/>
</dbReference>
<feature type="compositionally biased region" description="Low complexity" evidence="1">
    <location>
        <begin position="30"/>
        <end position="47"/>
    </location>
</feature>
<feature type="region of interest" description="Disordered" evidence="1">
    <location>
        <begin position="352"/>
        <end position="376"/>
    </location>
</feature>
<keyword evidence="5" id="KW-1185">Reference proteome</keyword>
<dbReference type="PROSITE" id="PS50948">
    <property type="entry name" value="PAN"/>
    <property type="match status" value="3"/>
</dbReference>
<comment type="caution">
    <text evidence="4">The sequence shown here is derived from an EMBL/GenBank/DDBJ whole genome shotgun (WGS) entry which is preliminary data.</text>
</comment>
<feature type="region of interest" description="Disordered" evidence="1">
    <location>
        <begin position="30"/>
        <end position="83"/>
    </location>
</feature>
<keyword evidence="2" id="KW-0732">Signal</keyword>
<proteinExistence type="predicted"/>
<dbReference type="OrthoDB" id="5241071at2759"/>
<feature type="domain" description="Apple" evidence="3">
    <location>
        <begin position="394"/>
        <end position="471"/>
    </location>
</feature>
<gene>
    <name evidence="4" type="ORF">BKA67DRAFT_541518</name>
</gene>
<dbReference type="InterPro" id="IPR003609">
    <property type="entry name" value="Pan_app"/>
</dbReference>
<organism evidence="4 5">
    <name type="scientific">Truncatella angustata</name>
    <dbReference type="NCBI Taxonomy" id="152316"/>
    <lineage>
        <taxon>Eukaryota</taxon>
        <taxon>Fungi</taxon>
        <taxon>Dikarya</taxon>
        <taxon>Ascomycota</taxon>
        <taxon>Pezizomycotina</taxon>
        <taxon>Sordariomycetes</taxon>
        <taxon>Xylariomycetidae</taxon>
        <taxon>Amphisphaeriales</taxon>
        <taxon>Sporocadaceae</taxon>
        <taxon>Truncatella</taxon>
    </lineage>
</organism>
<evidence type="ECO:0000256" key="1">
    <source>
        <dbReference type="SAM" id="MobiDB-lite"/>
    </source>
</evidence>
<dbReference type="Pfam" id="PF14295">
    <property type="entry name" value="PAN_4"/>
    <property type="match status" value="3"/>
</dbReference>
<evidence type="ECO:0000313" key="4">
    <source>
        <dbReference type="EMBL" id="KAH6645285.1"/>
    </source>
</evidence>
<feature type="signal peptide" evidence="2">
    <location>
        <begin position="1"/>
        <end position="19"/>
    </location>
</feature>
<feature type="domain" description="Apple" evidence="3">
    <location>
        <begin position="673"/>
        <end position="750"/>
    </location>
</feature>
<feature type="region of interest" description="Disordered" evidence="1">
    <location>
        <begin position="636"/>
        <end position="655"/>
    </location>
</feature>
<evidence type="ECO:0000256" key="2">
    <source>
        <dbReference type="SAM" id="SignalP"/>
    </source>
</evidence>
<dbReference type="SUPFAM" id="SSF57414">
    <property type="entry name" value="Hairpin loop containing domain-like"/>
    <property type="match status" value="1"/>
</dbReference>
<reference evidence="4" key="1">
    <citation type="journal article" date="2021" name="Nat. Commun.">
        <title>Genetic determinants of endophytism in the Arabidopsis root mycobiome.</title>
        <authorList>
            <person name="Mesny F."/>
            <person name="Miyauchi S."/>
            <person name="Thiergart T."/>
            <person name="Pickel B."/>
            <person name="Atanasova L."/>
            <person name="Karlsson M."/>
            <person name="Huettel B."/>
            <person name="Barry K.W."/>
            <person name="Haridas S."/>
            <person name="Chen C."/>
            <person name="Bauer D."/>
            <person name="Andreopoulos W."/>
            <person name="Pangilinan J."/>
            <person name="LaButti K."/>
            <person name="Riley R."/>
            <person name="Lipzen A."/>
            <person name="Clum A."/>
            <person name="Drula E."/>
            <person name="Henrissat B."/>
            <person name="Kohler A."/>
            <person name="Grigoriev I.V."/>
            <person name="Martin F.M."/>
            <person name="Hacquard S."/>
        </authorList>
    </citation>
    <scope>NUCLEOTIDE SEQUENCE</scope>
    <source>
        <strain evidence="4">MPI-SDFR-AT-0073</strain>
    </source>
</reference>
<dbReference type="Gene3D" id="3.50.4.10">
    <property type="entry name" value="Hepatocyte Growth Factor"/>
    <property type="match status" value="1"/>
</dbReference>
<feature type="region of interest" description="Disordered" evidence="1">
    <location>
        <begin position="290"/>
        <end position="322"/>
    </location>
</feature>
<protein>
    <recommendedName>
        <fullName evidence="3">Apple domain-containing protein</fullName>
    </recommendedName>
</protein>
<sequence>MRSLTFPFLLLGTIGLASAESDIGKKKCSSVYPSSSSADTSGSLSVSVYSPAPTETSSRNSDRDSIISSLSGSSGSASSTEPSLTLTTSASVTSSSVAVKTVVNDVGNGNFGSYDANSPGGIANWDSQNCELNLQYGYQGDGSADTGCVQMTAGPSGGLSKAKRTDYTAMIEQQLEEVDATSQYTIRFYYTILSNSLTNTCRMEAYYGEALLTVSDYFDVVTNGVAGNTPWIELVDEVALSSSDGYIRFQLSCTGDGFAVVFIDEVFVSNKVDASSKDNISLLFTSTGSAASMSSTSTSESTMTTATIDSTSTTNSATESSSTASVTVASETSSISSSSLIAASSTTSESISASSSLSSSSTLSSTTSSSMTGSSATTPTMCVASASATSGLTCGSLIYTNKGYYKQVRVADVTRDQCVAACLADSTCQSISYYSTQTCSATCFLQSSSVAAMGYTFQHGLGFPAVWDRGCFTQTACAAPSEGSVCIDKWGSAPASTCKASFTGNAKSCAQPFKTTTVSGLCGSGACAAICKQYPSCKTYSATYGGSVTCNFYSEDISDVADSASSATLFADMSCLECGAGSSVFNWLSPLADPSSMPDMSSCTSGSSSTASIISSTASSTTSVTTVESSTITSLIPTSSSSTTTTTTTGSSTTSCVTCTAVPSASVPSGSTCGIQGDYLYQDAYGVSTGSQNSMMDCAAICNQDSSCKAYGYRANSNIYYGCAFIQSSLSDAGFFTTTSGNYYWSDESCASCGNSCSSSSTLATSSVSVSATTSSFESTTTASMSVTTTSSSSSATTCTSCTAEPSASTVFGVSCAEKGTVSNYTPYSFTTAEYPGQNSLMECAAICAQVPGCKSYGLDVYNVGCKFLDYSLADAGLVSTGASNIYWSDKWCATCGLCASSSSSFGPLSTTLSTSTLSGSSSQTTSTSTSASASASASSSCAVPSAKLVAGVTCGLPGSDSSANTIETVTTAGSLSACASHCLLATDCLSFQYSTQDTSCHVYSTSLANDGLGFSLSSTNYYYDRECFYCS</sequence>
<name>A0A9P8RL38_9PEZI</name>
<feature type="chain" id="PRO_5040251211" description="Apple domain-containing protein" evidence="2">
    <location>
        <begin position="20"/>
        <end position="1032"/>
    </location>
</feature>
<dbReference type="AlphaFoldDB" id="A0A9P8RL38"/>
<dbReference type="Proteomes" id="UP000758603">
    <property type="component" value="Unassembled WGS sequence"/>
</dbReference>
<dbReference type="Pfam" id="PF00024">
    <property type="entry name" value="PAN_1"/>
    <property type="match status" value="1"/>
</dbReference>
<dbReference type="GeneID" id="70129839"/>
<evidence type="ECO:0000259" key="3">
    <source>
        <dbReference type="PROSITE" id="PS50948"/>
    </source>
</evidence>